<comment type="caution">
    <text evidence="1">The sequence shown here is derived from an EMBL/GenBank/DDBJ whole genome shotgun (WGS) entry which is preliminary data.</text>
</comment>
<protein>
    <submittedName>
        <fullName evidence="1">16913_t:CDS:1</fullName>
    </submittedName>
</protein>
<evidence type="ECO:0000313" key="1">
    <source>
        <dbReference type="EMBL" id="CAG8537831.1"/>
    </source>
</evidence>
<gene>
    <name evidence="1" type="ORF">ACOLOM_LOCUS4345</name>
</gene>
<organism evidence="1 2">
    <name type="scientific">Acaulospora colombiana</name>
    <dbReference type="NCBI Taxonomy" id="27376"/>
    <lineage>
        <taxon>Eukaryota</taxon>
        <taxon>Fungi</taxon>
        <taxon>Fungi incertae sedis</taxon>
        <taxon>Mucoromycota</taxon>
        <taxon>Glomeromycotina</taxon>
        <taxon>Glomeromycetes</taxon>
        <taxon>Diversisporales</taxon>
        <taxon>Acaulosporaceae</taxon>
        <taxon>Acaulospora</taxon>
    </lineage>
</organism>
<proteinExistence type="predicted"/>
<dbReference type="Proteomes" id="UP000789525">
    <property type="component" value="Unassembled WGS sequence"/>
</dbReference>
<sequence length="84" mass="9420">MISKRLNRRRYRPSTRTDMSPNTKNPPSEGLHRVNTGKEREATRFKRHHSAGKTPGGNGEIAIPGVTHKIGTHKVIRTLEEIPG</sequence>
<accession>A0ACA9LLB0</accession>
<evidence type="ECO:0000313" key="2">
    <source>
        <dbReference type="Proteomes" id="UP000789525"/>
    </source>
</evidence>
<reference evidence="1" key="1">
    <citation type="submission" date="2021-06" db="EMBL/GenBank/DDBJ databases">
        <authorList>
            <person name="Kallberg Y."/>
            <person name="Tangrot J."/>
            <person name="Rosling A."/>
        </authorList>
    </citation>
    <scope>NUCLEOTIDE SEQUENCE</scope>
    <source>
        <strain evidence="1">CL356</strain>
    </source>
</reference>
<keyword evidence="2" id="KW-1185">Reference proteome</keyword>
<name>A0ACA9LLB0_9GLOM</name>
<dbReference type="EMBL" id="CAJVPT010007129">
    <property type="protein sequence ID" value="CAG8537831.1"/>
    <property type="molecule type" value="Genomic_DNA"/>
</dbReference>